<comment type="caution">
    <text evidence="6">The sequence shown here is derived from an EMBL/GenBank/DDBJ whole genome shotgun (WGS) entry which is preliminary data.</text>
</comment>
<gene>
    <name evidence="6" type="ORF">ACFQGU_09450</name>
</gene>
<evidence type="ECO:0000256" key="2">
    <source>
        <dbReference type="ARBA" id="ARBA00023125"/>
    </source>
</evidence>
<dbReference type="SUPFAM" id="SSF46785">
    <property type="entry name" value="Winged helix' DNA-binding domain"/>
    <property type="match status" value="1"/>
</dbReference>
<reference evidence="7" key="1">
    <citation type="journal article" date="2019" name="Int. J. Syst. Evol. Microbiol.">
        <title>The Global Catalogue of Microorganisms (GCM) 10K type strain sequencing project: providing services to taxonomists for standard genome sequencing and annotation.</title>
        <authorList>
            <consortium name="The Broad Institute Genomics Platform"/>
            <consortium name="The Broad Institute Genome Sequencing Center for Infectious Disease"/>
            <person name="Wu L."/>
            <person name="Ma J."/>
        </authorList>
    </citation>
    <scope>NUCLEOTIDE SEQUENCE [LARGE SCALE GENOMIC DNA]</scope>
    <source>
        <strain evidence="7">CGMCC 4.7317</strain>
    </source>
</reference>
<dbReference type="CDD" id="cd07377">
    <property type="entry name" value="WHTH_GntR"/>
    <property type="match status" value="1"/>
</dbReference>
<dbReference type="PROSITE" id="PS50949">
    <property type="entry name" value="HTH_GNTR"/>
    <property type="match status" value="1"/>
</dbReference>
<sequence length="236" mass="25425">MTDRRLLKDEAYDALRAAIVAGDLEPGATLSDAELADRLGVSRAPVRAALARLVDDGLVETKPQSFTRVTPVVDREVRDAVQVVRTMHELVVGLAVPLVTPADLADMAVVNTAFTEAIRAGDVDAALEADDAFHDIPVRVARNRPAAATIERFTPLVRRLERARFGGLPGHESVRLHARLLRAFREGDVALAVSTTTQIWGALEQQLDVPAAGVATTGARPAPETTRRPRRAATPR</sequence>
<evidence type="ECO:0000256" key="4">
    <source>
        <dbReference type="SAM" id="MobiDB-lite"/>
    </source>
</evidence>
<feature type="region of interest" description="Disordered" evidence="4">
    <location>
        <begin position="214"/>
        <end position="236"/>
    </location>
</feature>
<keyword evidence="1" id="KW-0805">Transcription regulation</keyword>
<dbReference type="PANTHER" id="PTHR43537">
    <property type="entry name" value="TRANSCRIPTIONAL REGULATOR, GNTR FAMILY"/>
    <property type="match status" value="1"/>
</dbReference>
<organism evidence="6 7">
    <name type="scientific">Longivirga aurantiaca</name>
    <dbReference type="NCBI Taxonomy" id="1837743"/>
    <lineage>
        <taxon>Bacteria</taxon>
        <taxon>Bacillati</taxon>
        <taxon>Actinomycetota</taxon>
        <taxon>Actinomycetes</taxon>
        <taxon>Sporichthyales</taxon>
        <taxon>Sporichthyaceae</taxon>
        <taxon>Longivirga</taxon>
    </lineage>
</organism>
<keyword evidence="7" id="KW-1185">Reference proteome</keyword>
<evidence type="ECO:0000259" key="5">
    <source>
        <dbReference type="PROSITE" id="PS50949"/>
    </source>
</evidence>
<dbReference type="Pfam" id="PF07729">
    <property type="entry name" value="FCD"/>
    <property type="match status" value="1"/>
</dbReference>
<keyword evidence="2" id="KW-0238">DNA-binding</keyword>
<dbReference type="Proteomes" id="UP001596138">
    <property type="component" value="Unassembled WGS sequence"/>
</dbReference>
<proteinExistence type="predicted"/>
<dbReference type="EMBL" id="JBHSTI010000008">
    <property type="protein sequence ID" value="MFC6238104.1"/>
    <property type="molecule type" value="Genomic_DNA"/>
</dbReference>
<evidence type="ECO:0000256" key="3">
    <source>
        <dbReference type="ARBA" id="ARBA00023163"/>
    </source>
</evidence>
<dbReference type="Gene3D" id="1.10.10.10">
    <property type="entry name" value="Winged helix-like DNA-binding domain superfamily/Winged helix DNA-binding domain"/>
    <property type="match status" value="1"/>
</dbReference>
<dbReference type="PRINTS" id="PR00035">
    <property type="entry name" value="HTHGNTR"/>
</dbReference>
<feature type="compositionally biased region" description="Low complexity" evidence="4">
    <location>
        <begin position="215"/>
        <end position="224"/>
    </location>
</feature>
<evidence type="ECO:0000313" key="6">
    <source>
        <dbReference type="EMBL" id="MFC6238104.1"/>
    </source>
</evidence>
<dbReference type="SUPFAM" id="SSF48008">
    <property type="entry name" value="GntR ligand-binding domain-like"/>
    <property type="match status" value="1"/>
</dbReference>
<dbReference type="InterPro" id="IPR000524">
    <property type="entry name" value="Tscrpt_reg_HTH_GntR"/>
</dbReference>
<dbReference type="RefSeq" id="WP_386766016.1">
    <property type="nucleotide sequence ID" value="NZ_JBHSTI010000008.1"/>
</dbReference>
<dbReference type="InterPro" id="IPR011711">
    <property type="entry name" value="GntR_C"/>
</dbReference>
<name>A0ABW1T198_9ACTN</name>
<evidence type="ECO:0000256" key="1">
    <source>
        <dbReference type="ARBA" id="ARBA00023015"/>
    </source>
</evidence>
<protein>
    <submittedName>
        <fullName evidence="6">GntR family transcriptional regulator</fullName>
    </submittedName>
</protein>
<dbReference type="InterPro" id="IPR036390">
    <property type="entry name" value="WH_DNA-bd_sf"/>
</dbReference>
<evidence type="ECO:0000313" key="7">
    <source>
        <dbReference type="Proteomes" id="UP001596138"/>
    </source>
</evidence>
<feature type="domain" description="HTH gntR-type" evidence="5">
    <location>
        <begin position="5"/>
        <end position="72"/>
    </location>
</feature>
<dbReference type="Pfam" id="PF00392">
    <property type="entry name" value="GntR"/>
    <property type="match status" value="1"/>
</dbReference>
<dbReference type="SMART" id="SM00345">
    <property type="entry name" value="HTH_GNTR"/>
    <property type="match status" value="1"/>
</dbReference>
<dbReference type="InterPro" id="IPR036388">
    <property type="entry name" value="WH-like_DNA-bd_sf"/>
</dbReference>
<dbReference type="Gene3D" id="1.20.120.530">
    <property type="entry name" value="GntR ligand-binding domain-like"/>
    <property type="match status" value="1"/>
</dbReference>
<dbReference type="SMART" id="SM00895">
    <property type="entry name" value="FCD"/>
    <property type="match status" value="1"/>
</dbReference>
<dbReference type="PANTHER" id="PTHR43537:SF5">
    <property type="entry name" value="UXU OPERON TRANSCRIPTIONAL REGULATOR"/>
    <property type="match status" value="1"/>
</dbReference>
<keyword evidence="3" id="KW-0804">Transcription</keyword>
<dbReference type="InterPro" id="IPR008920">
    <property type="entry name" value="TF_FadR/GntR_C"/>
</dbReference>
<accession>A0ABW1T198</accession>